<organism evidence="6 7">
    <name type="scientific">Plakobranchus ocellatus</name>
    <dbReference type="NCBI Taxonomy" id="259542"/>
    <lineage>
        <taxon>Eukaryota</taxon>
        <taxon>Metazoa</taxon>
        <taxon>Spiralia</taxon>
        <taxon>Lophotrochozoa</taxon>
        <taxon>Mollusca</taxon>
        <taxon>Gastropoda</taxon>
        <taxon>Heterobranchia</taxon>
        <taxon>Euthyneura</taxon>
        <taxon>Panpulmonata</taxon>
        <taxon>Sacoglossa</taxon>
        <taxon>Placobranchoidea</taxon>
        <taxon>Plakobranchidae</taxon>
        <taxon>Plakobranchus</taxon>
    </lineage>
</organism>
<dbReference type="PANTHER" id="PTHR21402:SF5">
    <property type="entry name" value="GAMETOCYTE SPECIFIC FACTOR 1"/>
    <property type="match status" value="1"/>
</dbReference>
<dbReference type="InterPro" id="IPR051591">
    <property type="entry name" value="UPF0224_FAM112_RNA_Proc"/>
</dbReference>
<feature type="compositionally biased region" description="Basic residues" evidence="4">
    <location>
        <begin position="120"/>
        <end position="130"/>
    </location>
</feature>
<dbReference type="PROSITE" id="PS51800">
    <property type="entry name" value="ZF_CHHC_U11_48K"/>
    <property type="match status" value="2"/>
</dbReference>
<feature type="compositionally biased region" description="Basic and acidic residues" evidence="4">
    <location>
        <begin position="131"/>
        <end position="147"/>
    </location>
</feature>
<protein>
    <submittedName>
        <fullName evidence="6">Gametocyte-specific factor 1</fullName>
    </submittedName>
</protein>
<keyword evidence="3" id="KW-0862">Zinc</keyword>
<dbReference type="Pfam" id="PF05253">
    <property type="entry name" value="zf-U11-48K"/>
    <property type="match status" value="2"/>
</dbReference>
<gene>
    <name evidence="6" type="ORF">PoB_007268500</name>
</gene>
<dbReference type="AlphaFoldDB" id="A0AAV4DPV9"/>
<keyword evidence="7" id="KW-1185">Reference proteome</keyword>
<accession>A0AAV4DPV9</accession>
<feature type="region of interest" description="Disordered" evidence="4">
    <location>
        <begin position="226"/>
        <end position="264"/>
    </location>
</feature>
<evidence type="ECO:0000256" key="4">
    <source>
        <dbReference type="SAM" id="MobiDB-lite"/>
    </source>
</evidence>
<evidence type="ECO:0000313" key="7">
    <source>
        <dbReference type="Proteomes" id="UP000735302"/>
    </source>
</evidence>
<feature type="region of interest" description="Disordered" evidence="4">
    <location>
        <begin position="119"/>
        <end position="208"/>
    </location>
</feature>
<sequence length="359" mass="40347">MEDDRLVCPYDPSHCIDPLRMPRHLLKCRKNHPSVTLAVCPFNGFHEVPSQELQYHMQHCPNKALLDRDFELDIQAEFSSRRRLKGFTDLPKSSNDKLVSSNDELWEPDQTEENFAYQRTGRRNFHHSRRRYDENSHLRLPTREGRAARLAASASAFDSSNNFNSRGLEDHRNANQRPSVDEFPQETLFGSTPQGFQPQQSIKQVRGESHFQTDFVEVDNSSTISHALPSSDLSQSTCQSTSPLTKPQESTTNTGSYSSSAAQNRTQLNVNDCLSVDDKNSNSQPKKSLLDVDYKAFLLGRGRALLRHSDQRSIGRSPGVSLMQRSAANSVSSSNDTLTLVARLLGRGRGLTRASNTVQ</sequence>
<keyword evidence="1" id="KW-0479">Metal-binding</keyword>
<dbReference type="SUPFAM" id="SSF57667">
    <property type="entry name" value="beta-beta-alpha zinc fingers"/>
    <property type="match status" value="1"/>
</dbReference>
<keyword evidence="2" id="KW-0863">Zinc-finger</keyword>
<evidence type="ECO:0000256" key="3">
    <source>
        <dbReference type="ARBA" id="ARBA00022833"/>
    </source>
</evidence>
<evidence type="ECO:0000313" key="6">
    <source>
        <dbReference type="EMBL" id="GFO46180.1"/>
    </source>
</evidence>
<dbReference type="GO" id="GO:0008270">
    <property type="term" value="F:zinc ion binding"/>
    <property type="evidence" value="ECO:0007669"/>
    <property type="project" value="UniProtKB-KW"/>
</dbReference>
<reference evidence="6 7" key="1">
    <citation type="journal article" date="2021" name="Elife">
        <title>Chloroplast acquisition without the gene transfer in kleptoplastic sea slugs, Plakobranchus ocellatus.</title>
        <authorList>
            <person name="Maeda T."/>
            <person name="Takahashi S."/>
            <person name="Yoshida T."/>
            <person name="Shimamura S."/>
            <person name="Takaki Y."/>
            <person name="Nagai Y."/>
            <person name="Toyoda A."/>
            <person name="Suzuki Y."/>
            <person name="Arimoto A."/>
            <person name="Ishii H."/>
            <person name="Satoh N."/>
            <person name="Nishiyama T."/>
            <person name="Hasebe M."/>
            <person name="Maruyama T."/>
            <person name="Minagawa J."/>
            <person name="Obokata J."/>
            <person name="Shigenobu S."/>
        </authorList>
    </citation>
    <scope>NUCLEOTIDE SEQUENCE [LARGE SCALE GENOMIC DNA]</scope>
</reference>
<dbReference type="InterPro" id="IPR022776">
    <property type="entry name" value="TRM13/UPF0224_CHHC_Znf_dom"/>
</dbReference>
<evidence type="ECO:0000256" key="1">
    <source>
        <dbReference type="ARBA" id="ARBA00022723"/>
    </source>
</evidence>
<feature type="compositionally biased region" description="Low complexity" evidence="4">
    <location>
        <begin position="148"/>
        <end position="166"/>
    </location>
</feature>
<dbReference type="EMBL" id="BLXT01008169">
    <property type="protein sequence ID" value="GFO46180.1"/>
    <property type="molecule type" value="Genomic_DNA"/>
</dbReference>
<dbReference type="InterPro" id="IPR036236">
    <property type="entry name" value="Znf_C2H2_sf"/>
</dbReference>
<evidence type="ECO:0000259" key="5">
    <source>
        <dbReference type="PROSITE" id="PS51800"/>
    </source>
</evidence>
<proteinExistence type="predicted"/>
<comment type="caution">
    <text evidence="6">The sequence shown here is derived from an EMBL/GenBank/DDBJ whole genome shotgun (WGS) entry which is preliminary data.</text>
</comment>
<feature type="compositionally biased region" description="Polar residues" evidence="4">
    <location>
        <begin position="231"/>
        <end position="264"/>
    </location>
</feature>
<dbReference type="PANTHER" id="PTHR21402">
    <property type="entry name" value="GAMETOCYTE SPECIFIC FACTOR 1-RELATED"/>
    <property type="match status" value="1"/>
</dbReference>
<feature type="compositionally biased region" description="Polar residues" evidence="4">
    <location>
        <begin position="188"/>
        <end position="203"/>
    </location>
</feature>
<feature type="domain" description="CHHC U11-48K-type" evidence="5">
    <location>
        <begin position="37"/>
        <end position="64"/>
    </location>
</feature>
<name>A0AAV4DPV9_9GAST</name>
<dbReference type="Proteomes" id="UP000735302">
    <property type="component" value="Unassembled WGS sequence"/>
</dbReference>
<evidence type="ECO:0000256" key="2">
    <source>
        <dbReference type="ARBA" id="ARBA00022771"/>
    </source>
</evidence>
<feature type="domain" description="CHHC U11-48K-type" evidence="5">
    <location>
        <begin position="5"/>
        <end position="32"/>
    </location>
</feature>